<accession>A0ABV0Y7F4</accession>
<name>A0ABV0Y7F4_9TELE</name>
<keyword evidence="1" id="KW-0472">Membrane</keyword>
<dbReference type="EMBL" id="JAHRIP010024420">
    <property type="protein sequence ID" value="MEQ2289724.1"/>
    <property type="molecule type" value="Genomic_DNA"/>
</dbReference>
<feature type="non-terminal residue" evidence="4">
    <location>
        <position position="188"/>
    </location>
</feature>
<feature type="chain" id="PRO_5046199418" description="Immunoglobulin domain-containing protein" evidence="2">
    <location>
        <begin position="18"/>
        <end position="188"/>
    </location>
</feature>
<dbReference type="Proteomes" id="UP001469553">
    <property type="component" value="Unassembled WGS sequence"/>
</dbReference>
<evidence type="ECO:0000256" key="1">
    <source>
        <dbReference type="SAM" id="Phobius"/>
    </source>
</evidence>
<feature type="transmembrane region" description="Helical" evidence="1">
    <location>
        <begin position="137"/>
        <end position="157"/>
    </location>
</feature>
<reference evidence="4 5" key="1">
    <citation type="submission" date="2021-06" db="EMBL/GenBank/DDBJ databases">
        <authorList>
            <person name="Palmer J.M."/>
        </authorList>
    </citation>
    <scope>NUCLEOTIDE SEQUENCE [LARGE SCALE GENOMIC DNA]</scope>
    <source>
        <strain evidence="4 5">AS_MEX2019</strain>
        <tissue evidence="4">Muscle</tissue>
    </source>
</reference>
<proteinExistence type="predicted"/>
<comment type="caution">
    <text evidence="4">The sequence shown here is derived from an EMBL/GenBank/DDBJ whole genome shotgun (WGS) entry which is preliminary data.</text>
</comment>
<sequence length="188" mass="21233">MDLLWMVLLMVLVCSEAENVVKVRAGLGQDVNFTCSINHTDIYWYMEIQNQLRIKIGQVFSSAVPSYFYADFKTKYLMVKNQLVIKNVSAEDSRLYFCRRTENGSGDTFLLISDVSSSLNRSVPPPVSVIKAWQKELVVLTSFSLNAVLFVAVLGFICVSVKKKGCRCCSVKDSAEYSLDQQEMQNPQ</sequence>
<keyword evidence="1" id="KW-0812">Transmembrane</keyword>
<dbReference type="InterPro" id="IPR003599">
    <property type="entry name" value="Ig_sub"/>
</dbReference>
<feature type="domain" description="Immunoglobulin" evidence="3">
    <location>
        <begin position="20"/>
        <end position="113"/>
    </location>
</feature>
<protein>
    <recommendedName>
        <fullName evidence="3">Immunoglobulin domain-containing protein</fullName>
    </recommendedName>
</protein>
<keyword evidence="2" id="KW-0732">Signal</keyword>
<evidence type="ECO:0000259" key="3">
    <source>
        <dbReference type="SMART" id="SM00409"/>
    </source>
</evidence>
<evidence type="ECO:0000313" key="4">
    <source>
        <dbReference type="EMBL" id="MEQ2289724.1"/>
    </source>
</evidence>
<evidence type="ECO:0000256" key="2">
    <source>
        <dbReference type="SAM" id="SignalP"/>
    </source>
</evidence>
<dbReference type="InterPro" id="IPR013783">
    <property type="entry name" value="Ig-like_fold"/>
</dbReference>
<dbReference type="SUPFAM" id="SSF48726">
    <property type="entry name" value="Immunoglobulin"/>
    <property type="match status" value="1"/>
</dbReference>
<gene>
    <name evidence="4" type="ORF">AMECASPLE_036124</name>
</gene>
<feature type="signal peptide" evidence="2">
    <location>
        <begin position="1"/>
        <end position="17"/>
    </location>
</feature>
<keyword evidence="5" id="KW-1185">Reference proteome</keyword>
<dbReference type="Gene3D" id="2.60.40.10">
    <property type="entry name" value="Immunoglobulins"/>
    <property type="match status" value="1"/>
</dbReference>
<keyword evidence="1" id="KW-1133">Transmembrane helix</keyword>
<dbReference type="InterPro" id="IPR036179">
    <property type="entry name" value="Ig-like_dom_sf"/>
</dbReference>
<evidence type="ECO:0000313" key="5">
    <source>
        <dbReference type="Proteomes" id="UP001469553"/>
    </source>
</evidence>
<dbReference type="SMART" id="SM00409">
    <property type="entry name" value="IG"/>
    <property type="match status" value="1"/>
</dbReference>
<organism evidence="4 5">
    <name type="scientific">Ameca splendens</name>
    <dbReference type="NCBI Taxonomy" id="208324"/>
    <lineage>
        <taxon>Eukaryota</taxon>
        <taxon>Metazoa</taxon>
        <taxon>Chordata</taxon>
        <taxon>Craniata</taxon>
        <taxon>Vertebrata</taxon>
        <taxon>Euteleostomi</taxon>
        <taxon>Actinopterygii</taxon>
        <taxon>Neopterygii</taxon>
        <taxon>Teleostei</taxon>
        <taxon>Neoteleostei</taxon>
        <taxon>Acanthomorphata</taxon>
        <taxon>Ovalentaria</taxon>
        <taxon>Atherinomorphae</taxon>
        <taxon>Cyprinodontiformes</taxon>
        <taxon>Goodeidae</taxon>
        <taxon>Ameca</taxon>
    </lineage>
</organism>